<evidence type="ECO:0000313" key="3">
    <source>
        <dbReference type="Proteomes" id="UP001642540"/>
    </source>
</evidence>
<proteinExistence type="predicted"/>
<gene>
    <name evidence="2" type="ORF">ODALV1_LOCUS15252</name>
</gene>
<dbReference type="EMBL" id="CAXLJM020000046">
    <property type="protein sequence ID" value="CAL8111672.1"/>
    <property type="molecule type" value="Genomic_DNA"/>
</dbReference>
<name>A0ABP1QYL8_9HEXA</name>
<protein>
    <submittedName>
        <fullName evidence="2">Uncharacterized protein</fullName>
    </submittedName>
</protein>
<dbReference type="Proteomes" id="UP001642540">
    <property type="component" value="Unassembled WGS sequence"/>
</dbReference>
<keyword evidence="1" id="KW-0732">Signal</keyword>
<accession>A0ABP1QYL8</accession>
<evidence type="ECO:0000256" key="1">
    <source>
        <dbReference type="SAM" id="SignalP"/>
    </source>
</evidence>
<reference evidence="2 3" key="1">
    <citation type="submission" date="2024-08" db="EMBL/GenBank/DDBJ databases">
        <authorList>
            <person name="Cucini C."/>
            <person name="Frati F."/>
        </authorList>
    </citation>
    <scope>NUCLEOTIDE SEQUENCE [LARGE SCALE GENOMIC DNA]</scope>
</reference>
<sequence length="526" mass="59854">MELNGANFWLLVTIFQFLIYCKVQCIAPPPEDYAKFVLYNKEDKKGVYMRYYHYPQKFSNIPSIFQERGIDSAALACCDGAWLVYEEPDYNAPTLDKVLLFADSIANCKPSSEFKEFGSIQHITPLSDRVNSSITFFSDTNFNGPAMRFNNFMKKPDTKPTASDSIGSLITVNTIPWTVTLTDGGRYCITPPTDGNPVCFLSNFVDNNLVKPHGGVMRVRKGCSKDLAQTIITLTECYDIQSGVHSINPAWPSGKPTEVDERTTGGCEVDPAKEVLDDTLKPLIEARLNGTLGSDDMLTLINDKRNIWKMELFDRSYDLFLSACPPPIVQFDYMQVFAALFVHHLNNAWQDGKFLNTSIREDEWLAMIDNMRDCRSVFSPEAAGEVAALTNVDTQSYKKLDDLKEKVEKLIGFSPQNDHVLEINWLMANLVASVCYKANEYDLNFYPRFINMYHELFFLPIMEQWENPGKYPEAYKYLFGGYGMDKVLTKLTLCTQNYMLASGISEIYPRPMEQKDKILLPKAVER</sequence>
<feature type="signal peptide" evidence="1">
    <location>
        <begin position="1"/>
        <end position="25"/>
    </location>
</feature>
<keyword evidence="3" id="KW-1185">Reference proteome</keyword>
<comment type="caution">
    <text evidence="2">The sequence shown here is derived from an EMBL/GenBank/DDBJ whole genome shotgun (WGS) entry which is preliminary data.</text>
</comment>
<feature type="chain" id="PRO_5047042857" evidence="1">
    <location>
        <begin position="26"/>
        <end position="526"/>
    </location>
</feature>
<organism evidence="2 3">
    <name type="scientific">Orchesella dallaii</name>
    <dbReference type="NCBI Taxonomy" id="48710"/>
    <lineage>
        <taxon>Eukaryota</taxon>
        <taxon>Metazoa</taxon>
        <taxon>Ecdysozoa</taxon>
        <taxon>Arthropoda</taxon>
        <taxon>Hexapoda</taxon>
        <taxon>Collembola</taxon>
        <taxon>Entomobryomorpha</taxon>
        <taxon>Entomobryoidea</taxon>
        <taxon>Orchesellidae</taxon>
        <taxon>Orchesellinae</taxon>
        <taxon>Orchesella</taxon>
    </lineage>
</organism>
<evidence type="ECO:0000313" key="2">
    <source>
        <dbReference type="EMBL" id="CAL8111672.1"/>
    </source>
</evidence>